<feature type="signal peptide" evidence="1">
    <location>
        <begin position="1"/>
        <end position="20"/>
    </location>
</feature>
<dbReference type="Proteomes" id="UP000011185">
    <property type="component" value="Unassembled WGS sequence"/>
</dbReference>
<evidence type="ECO:0000313" key="3">
    <source>
        <dbReference type="Proteomes" id="UP000011185"/>
    </source>
</evidence>
<evidence type="ECO:0000313" key="2">
    <source>
        <dbReference type="EMBL" id="ELQ75051.1"/>
    </source>
</evidence>
<name>L7JVH7_TRAHO</name>
<dbReference type="EMBL" id="JH993997">
    <property type="protein sequence ID" value="ELQ75051.1"/>
    <property type="molecule type" value="Genomic_DNA"/>
</dbReference>
<organism evidence="2 3">
    <name type="scientific">Trachipleistophora hominis</name>
    <name type="common">Microsporidian parasite</name>
    <dbReference type="NCBI Taxonomy" id="72359"/>
    <lineage>
        <taxon>Eukaryota</taxon>
        <taxon>Fungi</taxon>
        <taxon>Fungi incertae sedis</taxon>
        <taxon>Microsporidia</taxon>
        <taxon>Pleistophoridae</taxon>
        <taxon>Trachipleistophora</taxon>
    </lineage>
</organism>
<dbReference type="AlphaFoldDB" id="L7JVH7"/>
<protein>
    <recommendedName>
        <fullName evidence="4">Transposable element encoded protein</fullName>
    </recommendedName>
</protein>
<reference evidence="2 3" key="1">
    <citation type="journal article" date="2012" name="PLoS Pathog.">
        <title>The genome of the obligate intracellular parasite Trachipleistophora hominis: new insights into microsporidian genome dynamics and reductive evolution.</title>
        <authorList>
            <person name="Heinz E."/>
            <person name="Williams T.A."/>
            <person name="Nakjang S."/>
            <person name="Noel C.J."/>
            <person name="Swan D.C."/>
            <person name="Goldberg A.V."/>
            <person name="Harris S.R."/>
            <person name="Weinmaier T."/>
            <person name="Markert S."/>
            <person name="Becher D."/>
            <person name="Bernhardt J."/>
            <person name="Dagan T."/>
            <person name="Hacker C."/>
            <person name="Lucocq J.M."/>
            <person name="Schweder T."/>
            <person name="Rattei T."/>
            <person name="Hall N."/>
            <person name="Hirt R.P."/>
            <person name="Embley T.M."/>
        </authorList>
    </citation>
    <scope>NUCLEOTIDE SEQUENCE [LARGE SCALE GENOMIC DNA]</scope>
</reference>
<evidence type="ECO:0008006" key="4">
    <source>
        <dbReference type="Google" id="ProtNLM"/>
    </source>
</evidence>
<dbReference type="HOGENOM" id="CLU_3108109_0_0_1"/>
<keyword evidence="3" id="KW-1185">Reference proteome</keyword>
<dbReference type="VEuPathDB" id="MicrosporidiaDB:THOM_2031"/>
<evidence type="ECO:0000256" key="1">
    <source>
        <dbReference type="SAM" id="SignalP"/>
    </source>
</evidence>
<proteinExistence type="predicted"/>
<keyword evidence="1" id="KW-0732">Signal</keyword>
<feature type="chain" id="PRO_5003979068" description="Transposable element encoded protein" evidence="1">
    <location>
        <begin position="21"/>
        <end position="51"/>
    </location>
</feature>
<gene>
    <name evidence="2" type="ORF">THOM_2031</name>
</gene>
<sequence length="51" mass="6278">MVFLHVMLFLNLIRTVFVDGRHEIDYAHHSGRNLERWYFEDSDDKLFKPIR</sequence>
<accession>L7JVH7</accession>
<dbReference type="InParanoid" id="L7JVH7"/>